<dbReference type="SMART" id="SM00354">
    <property type="entry name" value="HTH_LACI"/>
    <property type="match status" value="1"/>
</dbReference>
<dbReference type="RefSeq" id="WP_106054685.1">
    <property type="nucleotide sequence ID" value="NZ_CALXOB010000019.1"/>
</dbReference>
<dbReference type="GO" id="GO:0000976">
    <property type="term" value="F:transcription cis-regulatory region binding"/>
    <property type="evidence" value="ECO:0007669"/>
    <property type="project" value="TreeGrafter"/>
</dbReference>
<evidence type="ECO:0000259" key="5">
    <source>
        <dbReference type="PROSITE" id="PS50932"/>
    </source>
</evidence>
<dbReference type="PROSITE" id="PS50932">
    <property type="entry name" value="HTH_LACI_2"/>
    <property type="match status" value="1"/>
</dbReference>
<protein>
    <submittedName>
        <fullName evidence="6">LacI family transcriptional regulator</fullName>
    </submittedName>
</protein>
<dbReference type="InterPro" id="IPR046335">
    <property type="entry name" value="LacI/GalR-like_sensor"/>
</dbReference>
<keyword evidence="7" id="KW-1185">Reference proteome</keyword>
<evidence type="ECO:0000256" key="4">
    <source>
        <dbReference type="SAM" id="MobiDB-lite"/>
    </source>
</evidence>
<dbReference type="PROSITE" id="PS00356">
    <property type="entry name" value="HTH_LACI_1"/>
    <property type="match status" value="1"/>
</dbReference>
<name>A0A844G573_9BACT</name>
<feature type="region of interest" description="Disordered" evidence="4">
    <location>
        <begin position="46"/>
        <end position="67"/>
    </location>
</feature>
<dbReference type="InterPro" id="IPR000843">
    <property type="entry name" value="HTH_LacI"/>
</dbReference>
<dbReference type="EMBL" id="VUNS01000017">
    <property type="protein sequence ID" value="MST98293.1"/>
    <property type="molecule type" value="Genomic_DNA"/>
</dbReference>
<dbReference type="CDD" id="cd01392">
    <property type="entry name" value="HTH_LacI"/>
    <property type="match status" value="1"/>
</dbReference>
<dbReference type="Pfam" id="PF13377">
    <property type="entry name" value="Peripla_BP_3"/>
    <property type="match status" value="1"/>
</dbReference>
<dbReference type="InterPro" id="IPR010982">
    <property type="entry name" value="Lambda_DNA-bd_dom_sf"/>
</dbReference>
<evidence type="ECO:0000313" key="7">
    <source>
        <dbReference type="Proteomes" id="UP000435649"/>
    </source>
</evidence>
<evidence type="ECO:0000313" key="6">
    <source>
        <dbReference type="EMBL" id="MST98293.1"/>
    </source>
</evidence>
<comment type="caution">
    <text evidence="6">The sequence shown here is derived from an EMBL/GenBank/DDBJ whole genome shotgun (WGS) entry which is preliminary data.</text>
</comment>
<dbReference type="SUPFAM" id="SSF47413">
    <property type="entry name" value="lambda repressor-like DNA-binding domains"/>
    <property type="match status" value="1"/>
</dbReference>
<dbReference type="InterPro" id="IPR028082">
    <property type="entry name" value="Peripla_BP_I"/>
</dbReference>
<dbReference type="SUPFAM" id="SSF53822">
    <property type="entry name" value="Periplasmic binding protein-like I"/>
    <property type="match status" value="1"/>
</dbReference>
<keyword evidence="1" id="KW-0805">Transcription regulation</keyword>
<dbReference type="Gene3D" id="3.40.50.2300">
    <property type="match status" value="2"/>
</dbReference>
<dbReference type="PANTHER" id="PTHR30146:SF109">
    <property type="entry name" value="HTH-TYPE TRANSCRIPTIONAL REGULATOR GALS"/>
    <property type="match status" value="1"/>
</dbReference>
<reference evidence="6 7" key="1">
    <citation type="submission" date="2019-08" db="EMBL/GenBank/DDBJ databases">
        <title>In-depth cultivation of the pig gut microbiome towards novel bacterial diversity and tailored functional studies.</title>
        <authorList>
            <person name="Wylensek D."/>
            <person name="Hitch T.C.A."/>
            <person name="Clavel T."/>
        </authorList>
    </citation>
    <scope>NUCLEOTIDE SEQUENCE [LARGE SCALE GENOMIC DNA]</scope>
    <source>
        <strain evidence="6 7">BBE-744-WT-12</strain>
    </source>
</reference>
<proteinExistence type="predicted"/>
<sequence length="358" mass="39618">MADYSIRDIARMAGVSVGTVSRILNNAENVDEGIRRRTMEVIRQVNYRSGRRGRRAEQRGTAPSVPERTRSIALISPGMGSAWKSNELWASYMAGIETACQERRSRLTMYMADSKQEDIVREIVRNADGILVKMEDTLPDYVKELITLLPAVGFGAAHNFDPLPQVIVDNNAGGVIAAEELLKRGHRRIAFVNHEACNEIFIARSNGYLEVMKSEGSFRPEYLIEFSARAKTKLAVEPEQTPPDMTGVLDRLLVLPERPTAVILANDWAAFGFLQACAIRGVRIPDEFSIIGMDDSGNLCTLLKPTLSSVAMPFNRVSHFAACTLCDLIDGVGVHQRNTSSVVRIPGSLKQRDSIRTI</sequence>
<dbReference type="Proteomes" id="UP000435649">
    <property type="component" value="Unassembled WGS sequence"/>
</dbReference>
<dbReference type="Gene3D" id="1.10.260.40">
    <property type="entry name" value="lambda repressor-like DNA-binding domains"/>
    <property type="match status" value="1"/>
</dbReference>
<evidence type="ECO:0000256" key="1">
    <source>
        <dbReference type="ARBA" id="ARBA00023015"/>
    </source>
</evidence>
<evidence type="ECO:0000256" key="2">
    <source>
        <dbReference type="ARBA" id="ARBA00023125"/>
    </source>
</evidence>
<dbReference type="GO" id="GO:0003700">
    <property type="term" value="F:DNA-binding transcription factor activity"/>
    <property type="evidence" value="ECO:0007669"/>
    <property type="project" value="TreeGrafter"/>
</dbReference>
<keyword evidence="2" id="KW-0238">DNA-binding</keyword>
<organism evidence="6 7">
    <name type="scientific">Victivallis lenta</name>
    <dbReference type="NCBI Taxonomy" id="2606640"/>
    <lineage>
        <taxon>Bacteria</taxon>
        <taxon>Pseudomonadati</taxon>
        <taxon>Lentisphaerota</taxon>
        <taxon>Lentisphaeria</taxon>
        <taxon>Victivallales</taxon>
        <taxon>Victivallaceae</taxon>
        <taxon>Victivallis</taxon>
    </lineage>
</organism>
<dbReference type="AlphaFoldDB" id="A0A844G573"/>
<dbReference type="CDD" id="cd06267">
    <property type="entry name" value="PBP1_LacI_sugar_binding-like"/>
    <property type="match status" value="1"/>
</dbReference>
<dbReference type="PRINTS" id="PR00036">
    <property type="entry name" value="HTHLACI"/>
</dbReference>
<accession>A0A844G573</accession>
<feature type="domain" description="HTH lacI-type" evidence="5">
    <location>
        <begin position="4"/>
        <end position="58"/>
    </location>
</feature>
<dbReference type="PANTHER" id="PTHR30146">
    <property type="entry name" value="LACI-RELATED TRANSCRIPTIONAL REPRESSOR"/>
    <property type="match status" value="1"/>
</dbReference>
<evidence type="ECO:0000256" key="3">
    <source>
        <dbReference type="ARBA" id="ARBA00023163"/>
    </source>
</evidence>
<gene>
    <name evidence="6" type="ORF">FYJ85_14710</name>
</gene>
<keyword evidence="3" id="KW-0804">Transcription</keyword>
<dbReference type="Pfam" id="PF00356">
    <property type="entry name" value="LacI"/>
    <property type="match status" value="1"/>
</dbReference>